<comment type="caution">
    <text evidence="1">The sequence shown here is derived from an EMBL/GenBank/DDBJ whole genome shotgun (WGS) entry which is preliminary data.</text>
</comment>
<evidence type="ECO:0000313" key="2">
    <source>
        <dbReference type="Proteomes" id="UP000078397"/>
    </source>
</evidence>
<dbReference type="STRING" id="1380566.A0A179FUT1"/>
<dbReference type="InterPro" id="IPR006175">
    <property type="entry name" value="YjgF/YER057c/UK114"/>
</dbReference>
<reference evidence="1 2" key="1">
    <citation type="journal article" date="2016" name="PLoS Pathog.">
        <title>Biosynthesis of antibiotic leucinostatins in bio-control fungus Purpureocillium lilacinum and their inhibition on phytophthora revealed by genome mining.</title>
        <authorList>
            <person name="Wang G."/>
            <person name="Liu Z."/>
            <person name="Lin R."/>
            <person name="Li E."/>
            <person name="Mao Z."/>
            <person name="Ling J."/>
            <person name="Yang Y."/>
            <person name="Yin W.B."/>
            <person name="Xie B."/>
        </authorList>
    </citation>
    <scope>NUCLEOTIDE SEQUENCE [LARGE SCALE GENOMIC DNA]</scope>
    <source>
        <strain evidence="1">170</strain>
    </source>
</reference>
<dbReference type="OrthoDB" id="309640at2759"/>
<dbReference type="AlphaFoldDB" id="A0A179FUT1"/>
<evidence type="ECO:0000313" key="1">
    <source>
        <dbReference type="EMBL" id="OAQ68960.2"/>
    </source>
</evidence>
<dbReference type="GO" id="GO:0005739">
    <property type="term" value="C:mitochondrion"/>
    <property type="evidence" value="ECO:0007669"/>
    <property type="project" value="TreeGrafter"/>
</dbReference>
<dbReference type="InterPro" id="IPR035959">
    <property type="entry name" value="RutC-like_sf"/>
</dbReference>
<dbReference type="PANTHER" id="PTHR11803">
    <property type="entry name" value="2-IMINOBUTANOATE/2-IMINOPROPANOATE DEAMINASE RIDA"/>
    <property type="match status" value="1"/>
</dbReference>
<dbReference type="SUPFAM" id="SSF55298">
    <property type="entry name" value="YjgF-like"/>
    <property type="match status" value="1"/>
</dbReference>
<dbReference type="KEGG" id="pchm:VFPPC_05109"/>
<keyword evidence="2" id="KW-1185">Reference proteome</keyword>
<dbReference type="PANTHER" id="PTHR11803:SF48">
    <property type="entry name" value="2-AMINOMUCONATE DEAMINASE"/>
    <property type="match status" value="1"/>
</dbReference>
<gene>
    <name evidence="1" type="ORF">VFPPC_05109</name>
</gene>
<protein>
    <submittedName>
        <fullName evidence="1">Endoribonuclease L-PSP/chorismate mutase-like protein</fullName>
    </submittedName>
</protein>
<dbReference type="GeneID" id="28848347"/>
<dbReference type="CDD" id="cd00448">
    <property type="entry name" value="YjgF_YER057c_UK114_family"/>
    <property type="match status" value="1"/>
</dbReference>
<name>A0A179FUT1_METCM</name>
<dbReference type="Proteomes" id="UP000078397">
    <property type="component" value="Unassembled WGS sequence"/>
</dbReference>
<dbReference type="GO" id="GO:0019239">
    <property type="term" value="F:deaminase activity"/>
    <property type="evidence" value="ECO:0007669"/>
    <property type="project" value="TreeGrafter"/>
</dbReference>
<accession>A0A179FUT1</accession>
<proteinExistence type="predicted"/>
<organism evidence="1 2">
    <name type="scientific">Pochonia chlamydosporia 170</name>
    <dbReference type="NCBI Taxonomy" id="1380566"/>
    <lineage>
        <taxon>Eukaryota</taxon>
        <taxon>Fungi</taxon>
        <taxon>Dikarya</taxon>
        <taxon>Ascomycota</taxon>
        <taxon>Pezizomycotina</taxon>
        <taxon>Sordariomycetes</taxon>
        <taxon>Hypocreomycetidae</taxon>
        <taxon>Hypocreales</taxon>
        <taxon>Clavicipitaceae</taxon>
        <taxon>Pochonia</taxon>
    </lineage>
</organism>
<dbReference type="EMBL" id="LSBJ02000003">
    <property type="protein sequence ID" value="OAQ68960.2"/>
    <property type="molecule type" value="Genomic_DNA"/>
</dbReference>
<sequence length="156" mass="16950">MSDSPNGTPYFRSSNHAQGLANYPHARIVPSGNAHTIYVSGTSSRCGDGTFVGATPTKDESGNTTLDLDIRLQSEAVLSNISEVIKGATDGKANMRNVVEATVFLVNVERDYKGMNEEWNKVWPDRALAPARTTVEVRALPRPEILVEIKCVAHLP</sequence>
<dbReference type="Gene3D" id="3.30.1330.40">
    <property type="entry name" value="RutC-like"/>
    <property type="match status" value="1"/>
</dbReference>
<dbReference type="RefSeq" id="XP_018145810.2">
    <property type="nucleotide sequence ID" value="XM_018284353.2"/>
</dbReference>
<dbReference type="Pfam" id="PF01042">
    <property type="entry name" value="Ribonuc_L-PSP"/>
    <property type="match status" value="1"/>
</dbReference>
<dbReference type="GO" id="GO:0005829">
    <property type="term" value="C:cytosol"/>
    <property type="evidence" value="ECO:0007669"/>
    <property type="project" value="TreeGrafter"/>
</dbReference>